<keyword evidence="4" id="KW-0813">Transport</keyword>
<evidence type="ECO:0000256" key="2">
    <source>
        <dbReference type="ARBA" id="ARBA00022729"/>
    </source>
</evidence>
<dbReference type="PRINTS" id="PR01337">
    <property type="entry name" value="TYPE3OMGPROT"/>
</dbReference>
<keyword evidence="2 6" id="KW-0732">Signal</keyword>
<dbReference type="GO" id="GO:0009306">
    <property type="term" value="P:protein secretion"/>
    <property type="evidence" value="ECO:0007669"/>
    <property type="project" value="InterPro"/>
</dbReference>
<organism evidence="9 10">
    <name type="scientific">Candidatus Anaerobiospirillum merdipullorum</name>
    <dbReference type="NCBI Taxonomy" id="2838450"/>
    <lineage>
        <taxon>Bacteria</taxon>
        <taxon>Pseudomonadati</taxon>
        <taxon>Pseudomonadota</taxon>
        <taxon>Gammaproteobacteria</taxon>
        <taxon>Aeromonadales</taxon>
        <taxon>Succinivibrionaceae</taxon>
        <taxon>Anaerobiospirillum</taxon>
    </lineage>
</organism>
<feature type="domain" description="NolW-like" evidence="8">
    <location>
        <begin position="171"/>
        <end position="298"/>
    </location>
</feature>
<evidence type="ECO:0000256" key="5">
    <source>
        <dbReference type="SAM" id="MobiDB-lite"/>
    </source>
</evidence>
<evidence type="ECO:0000259" key="8">
    <source>
        <dbReference type="Pfam" id="PF03958"/>
    </source>
</evidence>
<dbReference type="GO" id="GO:0015627">
    <property type="term" value="C:type II protein secretion system complex"/>
    <property type="evidence" value="ECO:0007669"/>
    <property type="project" value="TreeGrafter"/>
</dbReference>
<reference evidence="9" key="2">
    <citation type="submission" date="2021-04" db="EMBL/GenBank/DDBJ databases">
        <authorList>
            <person name="Gilroy R."/>
        </authorList>
    </citation>
    <scope>NUCLEOTIDE SEQUENCE</scope>
    <source>
        <strain evidence="9">687</strain>
    </source>
</reference>
<feature type="signal peptide" evidence="6">
    <location>
        <begin position="1"/>
        <end position="23"/>
    </location>
</feature>
<dbReference type="InterPro" id="IPR005644">
    <property type="entry name" value="NolW-like"/>
</dbReference>
<evidence type="ECO:0000313" key="10">
    <source>
        <dbReference type="Proteomes" id="UP000824150"/>
    </source>
</evidence>
<dbReference type="InterPro" id="IPR038591">
    <property type="entry name" value="NolW-like_sf"/>
</dbReference>
<dbReference type="Pfam" id="PF03958">
    <property type="entry name" value="Secretin_N"/>
    <property type="match status" value="1"/>
</dbReference>
<feature type="region of interest" description="Disordered" evidence="5">
    <location>
        <begin position="572"/>
        <end position="610"/>
    </location>
</feature>
<gene>
    <name evidence="9" type="primary">sctC</name>
    <name evidence="9" type="ORF">IAA31_02275</name>
</gene>
<accession>A0A9E2KMV8</accession>
<evidence type="ECO:0000256" key="4">
    <source>
        <dbReference type="RuleBase" id="RU004004"/>
    </source>
</evidence>
<comment type="subcellular location">
    <subcellularLocation>
        <location evidence="1 4">Cell outer membrane</location>
    </subcellularLocation>
</comment>
<dbReference type="Pfam" id="PF00263">
    <property type="entry name" value="Secretin"/>
    <property type="match status" value="1"/>
</dbReference>
<feature type="chain" id="PRO_5039579965" evidence="6">
    <location>
        <begin position="24"/>
        <end position="610"/>
    </location>
</feature>
<evidence type="ECO:0000313" key="9">
    <source>
        <dbReference type="EMBL" id="MBU3826305.1"/>
    </source>
</evidence>
<dbReference type="Gene3D" id="3.30.1370.120">
    <property type="match status" value="1"/>
</dbReference>
<evidence type="ECO:0000259" key="7">
    <source>
        <dbReference type="Pfam" id="PF00263"/>
    </source>
</evidence>
<sequence length="610" mass="66107">MQAALRFLLTTLFMLLFIAVAHAVSFKNPYSHYSDRENIAVVLNDFARSEGYSAHISDSISGLISGRFDKVDPQIFLQGMEAAYGVKYYVLNDTLYFYHQNEETRTIFRPSSVRPATLRAMLNSSNLIASQLPITVDRNGLLVLTGPTFYVNSLLTLAKEFDRGEEHQVVMQVFKLKHAKAQDIRLDNLDAVVVLPGVASILQRMVGTSVEGAGGFSMVAKSPALPGLRGSGLSAIGATPPAESTSAGPTVISEQGDPNAGFSPQIIADSRLNAVIIQDFKYRMPYYDQVIRELDVPLRLVELHAAIVDIDIDAAKSLGVDWRGGRYSGNWGTEIGSGNLGWNGSFPVGNPDGGGIFSTIFQTNHSLFMAQVNMLEEDNKATTLGRPSVLTLDNIEAVLEDTTTRYVPIRGNESSDLFMVESGTVLRVTPHIIDAEDGGAPMISMVISMQSNQDASGEDSYISSDDGITVPPVKQTRINTQAVVREGQSLLLGGYYVQYAAAGDNGVPTLKDAPVVGGLFGSEDESTYTRERLLLITPRILDLDEFNVPRQVNDLGFDVEATQDNYERILKAPKEEESSGCSSTRNAPAKPATPALVQPVTTLNAEVNAP</sequence>
<name>A0A9E2KMV8_9GAMM</name>
<dbReference type="InterPro" id="IPR050810">
    <property type="entry name" value="Bact_Secretion_Sys_Channel"/>
</dbReference>
<evidence type="ECO:0000256" key="6">
    <source>
        <dbReference type="SAM" id="SignalP"/>
    </source>
</evidence>
<evidence type="ECO:0000256" key="3">
    <source>
        <dbReference type="RuleBase" id="RU004003"/>
    </source>
</evidence>
<comment type="similarity">
    <text evidence="3">Belongs to the bacterial secretin family.</text>
</comment>
<dbReference type="NCBIfam" id="TIGR02516">
    <property type="entry name" value="type_III_yscC"/>
    <property type="match status" value="1"/>
</dbReference>
<dbReference type="InterPro" id="IPR003522">
    <property type="entry name" value="T3SS_OM_pore_YscC"/>
</dbReference>
<dbReference type="AlphaFoldDB" id="A0A9E2KMV8"/>
<proteinExistence type="inferred from homology"/>
<dbReference type="GO" id="GO:0009279">
    <property type="term" value="C:cell outer membrane"/>
    <property type="evidence" value="ECO:0007669"/>
    <property type="project" value="UniProtKB-SubCell"/>
</dbReference>
<evidence type="ECO:0000256" key="1">
    <source>
        <dbReference type="ARBA" id="ARBA00004442"/>
    </source>
</evidence>
<dbReference type="PANTHER" id="PTHR30332:SF5">
    <property type="entry name" value="SPI-1 TYPE 3 SECRETION SYSTEM SECRETIN"/>
    <property type="match status" value="1"/>
</dbReference>
<dbReference type="PANTHER" id="PTHR30332">
    <property type="entry name" value="PROBABLE GENERAL SECRETION PATHWAY PROTEIN D"/>
    <property type="match status" value="1"/>
</dbReference>
<dbReference type="InterPro" id="IPR004846">
    <property type="entry name" value="T2SS/T3SS_dom"/>
</dbReference>
<dbReference type="Gene3D" id="3.55.50.30">
    <property type="match status" value="1"/>
</dbReference>
<dbReference type="EMBL" id="JAHLFG010000027">
    <property type="protein sequence ID" value="MBU3826305.1"/>
    <property type="molecule type" value="Genomic_DNA"/>
</dbReference>
<feature type="domain" description="Type II/III secretion system secretin-like" evidence="7">
    <location>
        <begin position="375"/>
        <end position="541"/>
    </location>
</feature>
<reference evidence="9" key="1">
    <citation type="journal article" date="2021" name="PeerJ">
        <title>Extensive microbial diversity within the chicken gut microbiome revealed by metagenomics and culture.</title>
        <authorList>
            <person name="Gilroy R."/>
            <person name="Ravi A."/>
            <person name="Getino M."/>
            <person name="Pursley I."/>
            <person name="Horton D.L."/>
            <person name="Alikhan N.F."/>
            <person name="Baker D."/>
            <person name="Gharbi K."/>
            <person name="Hall N."/>
            <person name="Watson M."/>
            <person name="Adriaenssens E.M."/>
            <person name="Foster-Nyarko E."/>
            <person name="Jarju S."/>
            <person name="Secka A."/>
            <person name="Antonio M."/>
            <person name="Oren A."/>
            <person name="Chaudhuri R.R."/>
            <person name="La Ragione R."/>
            <person name="Hildebrand F."/>
            <person name="Pallen M.J."/>
        </authorList>
    </citation>
    <scope>NUCLEOTIDE SEQUENCE</scope>
    <source>
        <strain evidence="9">687</strain>
    </source>
</reference>
<feature type="compositionally biased region" description="Polar residues" evidence="5">
    <location>
        <begin position="599"/>
        <end position="610"/>
    </location>
</feature>
<dbReference type="Proteomes" id="UP000824150">
    <property type="component" value="Unassembled WGS sequence"/>
</dbReference>
<comment type="caution">
    <text evidence="9">The sequence shown here is derived from an EMBL/GenBank/DDBJ whole genome shotgun (WGS) entry which is preliminary data.</text>
</comment>
<protein>
    <submittedName>
        <fullName evidence="9">Type III secretion system outer membrane ring subunit SctC</fullName>
    </submittedName>
</protein>